<keyword evidence="3" id="KW-1185">Reference proteome</keyword>
<comment type="caution">
    <text evidence="2">The sequence shown here is derived from an EMBL/GenBank/DDBJ whole genome shotgun (WGS) entry which is preliminary data.</text>
</comment>
<dbReference type="PANTHER" id="PTHR38478">
    <property type="entry name" value="PEPTIDASE M1A AND M12B"/>
    <property type="match status" value="1"/>
</dbReference>
<dbReference type="eggNOG" id="ENOG502ZASZ">
    <property type="taxonomic scope" value="Bacteria"/>
</dbReference>
<sequence length="1299" mass="146249">MNKSLLGCSILAATIGLVGCGPKDEAYDKVDRSPFELKVSDINTLSSKTFLYRRMLGETPRYLTAVRGKVPDDVKLVKLRLTENGLQVLQLDSDNVGDGHDARFNTDNNYRPILTIGGEYVDYKCTEDSYNKCTNKEQVDSSDALTWDQKHYFIPDFSNVSIAEQDMNNLFSLHCAVQPVSSVLAQVDADKWKGYLLDLKNGVINFELKSVYSVPSQSCIPKFASDWDFDKLSFQTTEYFSMVERDKVVSKDYKPVPYQEADNSTYGFFKTQHSYRDDDYQSGKSGYSRSYLERFNPNKKEETYYLSNDFWKEDNAVFLAAAKEAEAIINTQNSMYHTGLPHINFVQAKDKRYGDLRYNFLRLFDQPLDNGLLGVANSSVDPLTGEIISAGFNQFSGNFLGNAAFSYDVFVREYNLGRLNSDSVKESTGATYPMPALQNTKLEGVTDFARTINNTASLNQTAKEAPLDIAHAIANASQPHDQDMLTKEANQKLAAALQSGSNMLPMMHETLEQVSKDPLQFSELQNLSEKVNRDTSDVQTNQQAVAYSTNVLELYNKRMSYNSEHNIMTADAVNLGGNYSVLPKGIKGYAIDWKQPELWVDGIVGGKLKQLKKLPKALRHDMVLKTAAVGFVGTIIHEFGHSIGLRHNFKGSLDYKHFYTKAAIDKQKAELAKLGYKNVTLSTATSSQMEYISDMFGMGFGPYDLAAIRFGYRREIQDNRATTFDDWDNASYWHSLKPFDQKRRDEWANDINNGETRTGSVDLLSQQLDGKVNAKGDDNNYSNFFGYKYCTDGHVTLNSNCNRFDAGFNNEQIAQNYIETYLNFYKLRNTRFERATYFDTNYNGYIAARRKEFSTMHEFIEDTGGLEGRINLPDHSLDLWCANDSSPWYCDSVNAKDKTAKFFLQVASQPDAAVLINFKGADGKLVFNDPIVTSLTFLMSKYTTLDLSRLDDADKLQPGQVLTQYSDAPKLFDLMAVQVAIKSSMWDQFYQFTPVVKVVGRRLNSTSATVSDPEHPYSNEVDSLGIWPDRLIAMKQLVTRHTNRETNNLTHQAMVDFAPINRLFKGMLCRMALADVKNTYVGAMAAVDGSDPAKVAAPESKCNELAITQIMGTNPDLPTDFDLTTMESSSTGWKWQGITSVDDFYTLTDDVVDQDIEELEPSVTRNVLGFGFDRDNGVTKGKTNLFHALLNQVVLYSTDSDSYGKEPARQLREFVGIHLASDYVQGANITLQGKQYTITEENILAGSLYYDYQLIEQKLKAFSTDKASQADATKAAAFKLLLTRYHRDQKALEQLPVIQ</sequence>
<evidence type="ECO:0000313" key="3">
    <source>
        <dbReference type="Proteomes" id="UP000016562"/>
    </source>
</evidence>
<dbReference type="OrthoDB" id="9776599at2"/>
<gene>
    <name evidence="2" type="ORF">VEZ01S_08_00830</name>
</gene>
<dbReference type="Pfam" id="PF16313">
    <property type="entry name" value="DUF4953"/>
    <property type="match status" value="1"/>
</dbReference>
<dbReference type="Proteomes" id="UP000016562">
    <property type="component" value="Unassembled WGS sequence"/>
</dbReference>
<organism evidence="2 3">
    <name type="scientific">Vibrio ezurae NBRC 102218</name>
    <dbReference type="NCBI Taxonomy" id="1219080"/>
    <lineage>
        <taxon>Bacteria</taxon>
        <taxon>Pseudomonadati</taxon>
        <taxon>Pseudomonadota</taxon>
        <taxon>Gammaproteobacteria</taxon>
        <taxon>Vibrionales</taxon>
        <taxon>Vibrionaceae</taxon>
        <taxon>Vibrio</taxon>
    </lineage>
</organism>
<protein>
    <recommendedName>
        <fullName evidence="1">EcxA zinc-binding domain-containing protein</fullName>
    </recommendedName>
</protein>
<dbReference type="Gene3D" id="3.40.390.10">
    <property type="entry name" value="Collagenase (Catalytic Domain)"/>
    <property type="match status" value="1"/>
</dbReference>
<reference evidence="2 3" key="1">
    <citation type="submission" date="2013-09" db="EMBL/GenBank/DDBJ databases">
        <title>Whole genome shotgun sequence of Vibrio ezurae NBRC 102218.</title>
        <authorList>
            <person name="Yoshida I."/>
            <person name="Hosoyama A."/>
            <person name="Numata M."/>
            <person name="Hashimoto M."/>
            <person name="Hosoyama Y."/>
            <person name="Tsuchikane K."/>
            <person name="Noguchi M."/>
            <person name="Hirakata S."/>
            <person name="Ichikawa N."/>
            <person name="Ohji S."/>
            <person name="Yamazoe A."/>
            <person name="Fujita N."/>
        </authorList>
    </citation>
    <scope>NUCLEOTIDE SEQUENCE [LARGE SCALE GENOMIC DNA]</scope>
    <source>
        <strain evidence="2 3">NBRC 102218</strain>
    </source>
</reference>
<evidence type="ECO:0000313" key="2">
    <source>
        <dbReference type="EMBL" id="GAD79047.1"/>
    </source>
</evidence>
<proteinExistence type="predicted"/>
<dbReference type="InterPro" id="IPR024079">
    <property type="entry name" value="MetalloPept_cat_dom_sf"/>
</dbReference>
<dbReference type="PANTHER" id="PTHR38478:SF1">
    <property type="entry name" value="ZINC DEPENDENT METALLOPROTEASE DOMAIN LIPOPROTEIN"/>
    <property type="match status" value="1"/>
</dbReference>
<name>U3B0P5_9VIBR</name>
<dbReference type="STRING" id="1219080.VEZ01S_08_00830"/>
<feature type="domain" description="EcxA zinc-binding" evidence="1">
    <location>
        <begin position="635"/>
        <end position="717"/>
    </location>
</feature>
<accession>U3B0P5</accession>
<dbReference type="RefSeq" id="WP_021712758.1">
    <property type="nucleotide sequence ID" value="NZ_BATM01000008.1"/>
</dbReference>
<dbReference type="PROSITE" id="PS51257">
    <property type="entry name" value="PROKAR_LIPOPROTEIN"/>
    <property type="match status" value="1"/>
</dbReference>
<dbReference type="GO" id="GO:0008237">
    <property type="term" value="F:metallopeptidase activity"/>
    <property type="evidence" value="ECO:0007669"/>
    <property type="project" value="InterPro"/>
</dbReference>
<dbReference type="InterPro" id="IPR032534">
    <property type="entry name" value="EcxA_zinc-bd"/>
</dbReference>
<evidence type="ECO:0000259" key="1">
    <source>
        <dbReference type="Pfam" id="PF16313"/>
    </source>
</evidence>
<dbReference type="EMBL" id="BATM01000008">
    <property type="protein sequence ID" value="GAD79047.1"/>
    <property type="molecule type" value="Genomic_DNA"/>
</dbReference>
<dbReference type="SUPFAM" id="SSF55486">
    <property type="entry name" value="Metalloproteases ('zincins'), catalytic domain"/>
    <property type="match status" value="1"/>
</dbReference>